<evidence type="ECO:0000313" key="1">
    <source>
        <dbReference type="EMBL" id="CAA9322920.1"/>
    </source>
</evidence>
<name>A0A6J4L3J6_9ACTN</name>
<proteinExistence type="predicted"/>
<evidence type="ECO:0008006" key="2">
    <source>
        <dbReference type="Google" id="ProtNLM"/>
    </source>
</evidence>
<sequence>MDLDELLTAQGGVVTREQALTAGVSGRQLRPGERRLVRVRRGVYADATLLGLADEGAATALQVAAARLASAVDLIAAGETAALVHGLPVLGPRPARLHLAERRPARPQHHGASTTLRPDEVITVRGVPVTDLARTAADVARHRGFLSGVVIADAVLARGVSRDVLETALVGRDRWPGARAAVQAIAFADGRSESALESVGRVGFAQAGLPPPELQVVLCDEDGPFARVDQYWKEYRTVAEADGALKYRTPADLFEEKRREDRMRDLGEEVVRYTWEEALRRPQLLAARMRRAFMRSARRHAA</sequence>
<accession>A0A6J4L3J6</accession>
<organism evidence="1">
    <name type="scientific">uncultured Frankineae bacterium</name>
    <dbReference type="NCBI Taxonomy" id="437475"/>
    <lineage>
        <taxon>Bacteria</taxon>
        <taxon>Bacillati</taxon>
        <taxon>Actinomycetota</taxon>
        <taxon>Actinomycetes</taxon>
        <taxon>Frankiales</taxon>
        <taxon>environmental samples</taxon>
    </lineage>
</organism>
<gene>
    <name evidence="1" type="ORF">AVDCRST_MAG16-896</name>
</gene>
<dbReference type="EMBL" id="CADCUE010000071">
    <property type="protein sequence ID" value="CAA9322920.1"/>
    <property type="molecule type" value="Genomic_DNA"/>
</dbReference>
<reference evidence="1" key="1">
    <citation type="submission" date="2020-02" db="EMBL/GenBank/DDBJ databases">
        <authorList>
            <person name="Meier V. D."/>
        </authorList>
    </citation>
    <scope>NUCLEOTIDE SEQUENCE</scope>
    <source>
        <strain evidence="1">AVDCRST_MAG16</strain>
    </source>
</reference>
<dbReference type="AlphaFoldDB" id="A0A6J4L3J6"/>
<protein>
    <recommendedName>
        <fullName evidence="2">Transcriptional regulator, AbiEi antitoxin, Type IV TA system</fullName>
    </recommendedName>
</protein>